<gene>
    <name evidence="3" type="ORF">UXQ13_06585</name>
</gene>
<evidence type="ECO:0000256" key="2">
    <source>
        <dbReference type="SAM" id="Phobius"/>
    </source>
</evidence>
<feature type="region of interest" description="Disordered" evidence="1">
    <location>
        <begin position="1"/>
        <end position="71"/>
    </location>
</feature>
<feature type="compositionally biased region" description="Pro residues" evidence="1">
    <location>
        <begin position="40"/>
        <end position="55"/>
    </location>
</feature>
<keyword evidence="2" id="KW-1133">Transmembrane helix</keyword>
<name>A0ABU8E5M0_9ACTN</name>
<evidence type="ECO:0000256" key="1">
    <source>
        <dbReference type="SAM" id="MobiDB-lite"/>
    </source>
</evidence>
<keyword evidence="4" id="KW-1185">Reference proteome</keyword>
<keyword evidence="2" id="KW-0812">Transmembrane</keyword>
<accession>A0ABU8E5M0</accession>
<comment type="caution">
    <text evidence="3">The sequence shown here is derived from an EMBL/GenBank/DDBJ whole genome shotgun (WGS) entry which is preliminary data.</text>
</comment>
<proteinExistence type="predicted"/>
<dbReference type="RefSeq" id="WP_336391993.1">
    <property type="nucleotide sequence ID" value="NZ_JBAPLV010000005.1"/>
</dbReference>
<feature type="compositionally biased region" description="Low complexity" evidence="1">
    <location>
        <begin position="106"/>
        <end position="130"/>
    </location>
</feature>
<evidence type="ECO:0000313" key="4">
    <source>
        <dbReference type="Proteomes" id="UP001373496"/>
    </source>
</evidence>
<dbReference type="Proteomes" id="UP001373496">
    <property type="component" value="Unassembled WGS sequence"/>
</dbReference>
<feature type="compositionally biased region" description="Low complexity" evidence="1">
    <location>
        <begin position="9"/>
        <end position="26"/>
    </location>
</feature>
<feature type="region of interest" description="Disordered" evidence="1">
    <location>
        <begin position="96"/>
        <end position="130"/>
    </location>
</feature>
<organism evidence="3 4">
    <name type="scientific">Klenkia terrae</name>
    <dbReference type="NCBI Taxonomy" id="1052259"/>
    <lineage>
        <taxon>Bacteria</taxon>
        <taxon>Bacillati</taxon>
        <taxon>Actinomycetota</taxon>
        <taxon>Actinomycetes</taxon>
        <taxon>Geodermatophilales</taxon>
        <taxon>Geodermatophilaceae</taxon>
        <taxon>Klenkia</taxon>
    </lineage>
</organism>
<evidence type="ECO:0000313" key="3">
    <source>
        <dbReference type="EMBL" id="MEI4278129.1"/>
    </source>
</evidence>
<dbReference type="EMBL" id="JBAPLV010000005">
    <property type="protein sequence ID" value="MEI4278129.1"/>
    <property type="molecule type" value="Genomic_DNA"/>
</dbReference>
<sequence length="290" mass="28761">MRRSRRRSTTTPATTPAPAVAPTAAERVVDDLPGFYDAPPGSPTPPAPAPAPAPEPGAADDRSATTGRGRRRGVVAAGVAVVAVVTAVVVVGTVTDRHGAEPPAGPAATTSAAPRTSSAPSTSSPSAPLTAAAAGDLADLDLPAGDDGFTGSLTSTGVVLEPQAVGVTVAYPQLTVSSDGTRSVAHLDLAVWNCLGDQAPADPAAADCRRVLAEFADLGSPDLQVTRTSDGLQLSGTFATYTRPNGSAPVYTGRSYPLEVQVEDATGGPTGTLRLGSGAATVVPPGELVG</sequence>
<feature type="transmembrane region" description="Helical" evidence="2">
    <location>
        <begin position="74"/>
        <end position="94"/>
    </location>
</feature>
<keyword evidence="2" id="KW-0472">Membrane</keyword>
<reference evidence="3 4" key="1">
    <citation type="submission" date="2024-03" db="EMBL/GenBank/DDBJ databases">
        <title>Draft genome sequence of Klenkia terrae.</title>
        <authorList>
            <person name="Duangmal K."/>
            <person name="Chantavorakit T."/>
        </authorList>
    </citation>
    <scope>NUCLEOTIDE SEQUENCE [LARGE SCALE GENOMIC DNA]</scope>
    <source>
        <strain evidence="3 4">JCM 17786</strain>
    </source>
</reference>
<protein>
    <submittedName>
        <fullName evidence="3">Uncharacterized protein</fullName>
    </submittedName>
</protein>